<evidence type="ECO:0000313" key="10">
    <source>
        <dbReference type="EMBL" id="OSS50463.1"/>
    </source>
</evidence>
<evidence type="ECO:0000256" key="9">
    <source>
        <dbReference type="SAM" id="Phobius"/>
    </source>
</evidence>
<dbReference type="InterPro" id="IPR051629">
    <property type="entry name" value="Sulfite_efflux_TDT"/>
</dbReference>
<feature type="transmembrane region" description="Helical" evidence="9">
    <location>
        <begin position="100"/>
        <end position="119"/>
    </location>
</feature>
<dbReference type="InParanoid" id="A0A1Y2M324"/>
<dbReference type="EMBL" id="KZ107842">
    <property type="protein sequence ID" value="OSS50463.1"/>
    <property type="molecule type" value="Genomic_DNA"/>
</dbReference>
<dbReference type="STRING" id="105696.A0A1Y2M324"/>
<reference evidence="10 11" key="1">
    <citation type="journal article" date="2017" name="Genome Announc.">
        <title>Genome sequence of the saprophytic ascomycete Epicoccum nigrum ICMP 19927 strain isolated from New Zealand.</title>
        <authorList>
            <person name="Fokin M."/>
            <person name="Fleetwood D."/>
            <person name="Weir B.S."/>
            <person name="Villas-Boas S.G."/>
        </authorList>
    </citation>
    <scope>NUCLEOTIDE SEQUENCE [LARGE SCALE GENOMIC DNA]</scope>
    <source>
        <strain evidence="10 11">ICMP 19927</strain>
    </source>
</reference>
<feature type="transmembrane region" description="Helical" evidence="9">
    <location>
        <begin position="241"/>
        <end position="262"/>
    </location>
</feature>
<comment type="similarity">
    <text evidence="2">Belongs to the tellurite-resistance/dicarboxylate transporter (TDT) family.</text>
</comment>
<comment type="subcellular location">
    <subcellularLocation>
        <location evidence="1">Cell membrane</location>
        <topology evidence="1">Multi-pass membrane protein</topology>
    </subcellularLocation>
</comment>
<evidence type="ECO:0000256" key="3">
    <source>
        <dbReference type="ARBA" id="ARBA00022448"/>
    </source>
</evidence>
<protein>
    <recommendedName>
        <fullName evidence="12">C4-dicarboxylate transporter/malic acid transport protein</fullName>
    </recommendedName>
</protein>
<dbReference type="AlphaFoldDB" id="A0A1Y2M324"/>
<dbReference type="Proteomes" id="UP000193240">
    <property type="component" value="Unassembled WGS sequence"/>
</dbReference>
<dbReference type="GO" id="GO:0000319">
    <property type="term" value="F:sulfite transmembrane transporter activity"/>
    <property type="evidence" value="ECO:0007669"/>
    <property type="project" value="TreeGrafter"/>
</dbReference>
<dbReference type="OMA" id="WMMGSAS"/>
<name>A0A1Y2M324_EPING</name>
<keyword evidence="11" id="KW-1185">Reference proteome</keyword>
<dbReference type="PANTHER" id="PTHR31686">
    <property type="match status" value="1"/>
</dbReference>
<feature type="transmembrane region" description="Helical" evidence="9">
    <location>
        <begin position="172"/>
        <end position="198"/>
    </location>
</feature>
<feature type="transmembrane region" description="Helical" evidence="9">
    <location>
        <begin position="210"/>
        <end position="229"/>
    </location>
</feature>
<evidence type="ECO:0000256" key="2">
    <source>
        <dbReference type="ARBA" id="ARBA00008566"/>
    </source>
</evidence>
<feature type="transmembrane region" description="Helical" evidence="9">
    <location>
        <begin position="139"/>
        <end position="160"/>
    </location>
</feature>
<dbReference type="Gene3D" id="1.50.10.150">
    <property type="entry name" value="Voltage-dependent anion channel"/>
    <property type="match status" value="1"/>
</dbReference>
<keyword evidence="6 9" id="KW-1133">Transmembrane helix</keyword>
<evidence type="ECO:0000256" key="1">
    <source>
        <dbReference type="ARBA" id="ARBA00004651"/>
    </source>
</evidence>
<gene>
    <name evidence="10" type="ORF">B5807_04961</name>
</gene>
<dbReference type="GO" id="GO:0005886">
    <property type="term" value="C:plasma membrane"/>
    <property type="evidence" value="ECO:0007669"/>
    <property type="project" value="UniProtKB-SubCell"/>
</dbReference>
<accession>A0A1Y2M324</accession>
<feature type="transmembrane region" description="Helical" evidence="9">
    <location>
        <begin position="331"/>
        <end position="356"/>
    </location>
</feature>
<keyword evidence="3" id="KW-0813">Transport</keyword>
<dbReference type="PANTHER" id="PTHR31686:SF3">
    <property type="entry name" value="ACID TRANSPORT PROTEIN, PUTATIVE (AFU_ORTHOLOGUE AFUA_4G09410)-RELATED"/>
    <property type="match status" value="1"/>
</dbReference>
<organism evidence="10 11">
    <name type="scientific">Epicoccum nigrum</name>
    <name type="common">Soil fungus</name>
    <name type="synonym">Epicoccum purpurascens</name>
    <dbReference type="NCBI Taxonomy" id="105696"/>
    <lineage>
        <taxon>Eukaryota</taxon>
        <taxon>Fungi</taxon>
        <taxon>Dikarya</taxon>
        <taxon>Ascomycota</taxon>
        <taxon>Pezizomycotina</taxon>
        <taxon>Dothideomycetes</taxon>
        <taxon>Pleosporomycetidae</taxon>
        <taxon>Pleosporales</taxon>
        <taxon>Pleosporineae</taxon>
        <taxon>Didymellaceae</taxon>
        <taxon>Epicoccum</taxon>
    </lineage>
</organism>
<feature type="transmembrane region" description="Helical" evidence="9">
    <location>
        <begin position="283"/>
        <end position="311"/>
    </location>
</feature>
<evidence type="ECO:0000313" key="11">
    <source>
        <dbReference type="Proteomes" id="UP000193240"/>
    </source>
</evidence>
<feature type="transmembrane region" description="Helical" evidence="9">
    <location>
        <begin position="399"/>
        <end position="417"/>
    </location>
</feature>
<keyword evidence="7 9" id="KW-0472">Membrane</keyword>
<feature type="transmembrane region" description="Helical" evidence="9">
    <location>
        <begin position="368"/>
        <end position="387"/>
    </location>
</feature>
<evidence type="ECO:0000256" key="7">
    <source>
        <dbReference type="ARBA" id="ARBA00023136"/>
    </source>
</evidence>
<evidence type="ECO:0000256" key="5">
    <source>
        <dbReference type="ARBA" id="ARBA00022692"/>
    </source>
</evidence>
<dbReference type="InterPro" id="IPR004695">
    <property type="entry name" value="SLAC1/Mae1/Ssu1/TehA"/>
</dbReference>
<sequence length="456" mass="50445">MAHRRREHDYDFDVPWQLIDGEMARAPQDGVDSEQHKNRRNQGIQKRSIRHYRHATGRWGAALESFKPIWFAIAISTGGLGLILASPFPYSAPWQLRLASVLYVFEIVLFTLFCVLTLARWIIYPHVAVRRALSDPDELCSYAIPPIVLLTISALTATQVSTTAWGGHAFTLIAYVLWWIGMFWMFATGVVVVVTCIYTGNQMDRSMTPVLFMAPVGLATAGVEAGNIANNAFELSARLAIPMIVVAYFVVGTALFVGIILYTLFFHRLLAAGLNPPAQRAGLFILIGAAGQLSSAFQILGSAAATYFGQYKPQATSATFWEEQTGNGFDYASLLFGVLLLGFDYFTLCLAVVGIADVFIKKQFSYTLTWWSVVFPTVTLVTAWLQLGKSMDSPAFRGLTAALYMLVVVVYLLNWVGTIKGIVTGDLIWAKSELQREDGMLKKARDMEKAGESEEV</sequence>
<feature type="transmembrane region" description="Helical" evidence="9">
    <location>
        <begin position="68"/>
        <end position="88"/>
    </location>
</feature>
<evidence type="ECO:0000256" key="4">
    <source>
        <dbReference type="ARBA" id="ARBA00022475"/>
    </source>
</evidence>
<evidence type="ECO:0000256" key="8">
    <source>
        <dbReference type="SAM" id="MobiDB-lite"/>
    </source>
</evidence>
<keyword evidence="5 9" id="KW-0812">Transmembrane</keyword>
<keyword evidence="4" id="KW-1003">Cell membrane</keyword>
<dbReference type="InterPro" id="IPR038665">
    <property type="entry name" value="Voltage-dep_anion_channel_sf"/>
</dbReference>
<dbReference type="Pfam" id="PF03595">
    <property type="entry name" value="SLAC1"/>
    <property type="match status" value="1"/>
</dbReference>
<evidence type="ECO:0000256" key="6">
    <source>
        <dbReference type="ARBA" id="ARBA00022989"/>
    </source>
</evidence>
<dbReference type="CDD" id="cd09299">
    <property type="entry name" value="TDT"/>
    <property type="match status" value="1"/>
</dbReference>
<evidence type="ECO:0008006" key="12">
    <source>
        <dbReference type="Google" id="ProtNLM"/>
    </source>
</evidence>
<proteinExistence type="inferred from homology"/>
<feature type="region of interest" description="Disordered" evidence="8">
    <location>
        <begin position="27"/>
        <end position="46"/>
    </location>
</feature>